<gene>
    <name evidence="3" type="ORF">Cvel_19766</name>
</gene>
<accession>A0A0G4G1X0</accession>
<feature type="signal peptide" evidence="2">
    <location>
        <begin position="1"/>
        <end position="21"/>
    </location>
</feature>
<feature type="compositionally biased region" description="Basic and acidic residues" evidence="1">
    <location>
        <begin position="111"/>
        <end position="120"/>
    </location>
</feature>
<evidence type="ECO:0000256" key="2">
    <source>
        <dbReference type="SAM" id="SignalP"/>
    </source>
</evidence>
<feature type="compositionally biased region" description="Low complexity" evidence="1">
    <location>
        <begin position="866"/>
        <end position="885"/>
    </location>
</feature>
<evidence type="ECO:0000313" key="3">
    <source>
        <dbReference type="EMBL" id="CEM21881.1"/>
    </source>
</evidence>
<feature type="chain" id="PRO_5005190074" evidence="2">
    <location>
        <begin position="22"/>
        <end position="1078"/>
    </location>
</feature>
<feature type="region of interest" description="Disordered" evidence="1">
    <location>
        <begin position="142"/>
        <end position="161"/>
    </location>
</feature>
<dbReference type="AlphaFoldDB" id="A0A0G4G1X0"/>
<feature type="region of interest" description="Disordered" evidence="1">
    <location>
        <begin position="1043"/>
        <end position="1078"/>
    </location>
</feature>
<dbReference type="VEuPathDB" id="CryptoDB:Cvel_19766"/>
<feature type="region of interest" description="Disordered" evidence="1">
    <location>
        <begin position="829"/>
        <end position="914"/>
    </location>
</feature>
<feature type="region of interest" description="Disordered" evidence="1">
    <location>
        <begin position="62"/>
        <end position="120"/>
    </location>
</feature>
<protein>
    <submittedName>
        <fullName evidence="3">Uncharacterized protein</fullName>
    </submittedName>
</protein>
<name>A0A0G4G1X0_9ALVE</name>
<feature type="compositionally biased region" description="Basic and acidic residues" evidence="1">
    <location>
        <begin position="1043"/>
        <end position="1059"/>
    </location>
</feature>
<feature type="compositionally biased region" description="Gly residues" evidence="1">
    <location>
        <begin position="1068"/>
        <end position="1078"/>
    </location>
</feature>
<proteinExistence type="predicted"/>
<reference evidence="3" key="1">
    <citation type="submission" date="2014-11" db="EMBL/GenBank/DDBJ databases">
        <authorList>
            <person name="Otto D Thomas"/>
            <person name="Naeem Raeece"/>
        </authorList>
    </citation>
    <scope>NUCLEOTIDE SEQUENCE</scope>
</reference>
<feature type="region of interest" description="Disordered" evidence="1">
    <location>
        <begin position="943"/>
        <end position="965"/>
    </location>
</feature>
<dbReference type="EMBL" id="CDMZ01000808">
    <property type="protein sequence ID" value="CEM21881.1"/>
    <property type="molecule type" value="Genomic_DNA"/>
</dbReference>
<feature type="compositionally biased region" description="Basic and acidic residues" evidence="1">
    <location>
        <begin position="943"/>
        <end position="955"/>
    </location>
</feature>
<organism evidence="3">
    <name type="scientific">Chromera velia CCMP2878</name>
    <dbReference type="NCBI Taxonomy" id="1169474"/>
    <lineage>
        <taxon>Eukaryota</taxon>
        <taxon>Sar</taxon>
        <taxon>Alveolata</taxon>
        <taxon>Colpodellida</taxon>
        <taxon>Chromeraceae</taxon>
        <taxon>Chromera</taxon>
    </lineage>
</organism>
<sequence>MLADAMVLFLALCFALGPAYAFQLSGPARNFPFHRSLHFSPSSVDGASNRLGVSVMRGAQKERIDLRTDAPVNEAPATPPKISPRMPRRISSSGPGPGPSASSEQQSELTRLPERPEVRRQTTGCFSSLLLGDVLVLYEEEGGEQSETAAGQQGDGPRPQSAWRVVEDVTMRGAFDDGIRHYLVERVPVEGESLPMDGFAPRRAVLRGVVLNTEHQDFENLMEGEGEEGVFNEAARWREEWEAGMEIDNSVVKELDRRLEATAKESVRRSMKRARGLYDDGSIEDLDNPDHSRVPIESRFWPRLALGGSIFNGIVTTPSGAIHKELRFRGIGREHMEGIPAHALASFVNNFSKEILHHPSKLFRLKALHRLTSIARDICRAVSSLLNQGFFPADLRDHTIMLRMRHTNQTWIKDMTDSSRTISERSSRLMQELLQFNLRTKLPPNKDPRDGRLTWEVVLTSFDDTVDAPMPKWTLWPDGADSSLPATSNPSMASPEQAMLHFLHAAVMDPQAPEAVRAQRDRSPFYGDRFWPVKLIRTLFSNRWKADWWPMRIGLDGGPPVIEKAKHEIVDEEELERAAKSRGLEKEQLSKHEKTLRGVTVHLSPRTLVFNLGTLVVQLLGGSGIHDVLSYMLPAEELRRPRKADLGGRGQLRATDVLEGWLGMDTGLMTWESVPVTEGGELPDVLTSEKWKNTLLFPSDSEGIFALDEPLKLRFFDFFHKSLAANPADRYDHPMDMVVALDFLLQMLEARLDLLEPAKELAALAENGRSVVDLRMERMKKKELDAVDKGEKPEKEMKKLRALSKVMEAVQEDSKKYYESVAQEKRGIAKEGLPGVTDPFVRPAKAKKESTEDEQGKEEKEKSMKEAAASSVAAVLDSAGMPAASEDTKKKSESTDSSVVVDTPDDAPRKTLTLKSMRLPTLALNPHATPADLQGFERDQLYKSMKDREKGEGKGEGPATPAAKVRLAEEASRALRQMEGMLQSGVRPSPSQLAAIQQSVLSLPGIGMQLGELAGQSPEGREFVKQLLQGKSATELVKLVTPDKKRQEQIRLENLKEGMEDGSDDMGKGAGGMLGGGA</sequence>
<evidence type="ECO:0000256" key="1">
    <source>
        <dbReference type="SAM" id="MobiDB-lite"/>
    </source>
</evidence>
<keyword evidence="2" id="KW-0732">Signal</keyword>
<feature type="compositionally biased region" description="Low complexity" evidence="1">
    <location>
        <begin position="83"/>
        <end position="103"/>
    </location>
</feature>